<dbReference type="PANTHER" id="PTHR43884:SF20">
    <property type="entry name" value="ACYL-COA DEHYDROGENASE FADE28"/>
    <property type="match status" value="1"/>
</dbReference>
<feature type="domain" description="Acyl-CoA dehydrogenase/oxidase C-terminal" evidence="6">
    <location>
        <begin position="222"/>
        <end position="347"/>
    </location>
</feature>
<dbReference type="CDD" id="cd00567">
    <property type="entry name" value="ACAD"/>
    <property type="match status" value="1"/>
</dbReference>
<keyword evidence="9" id="KW-1185">Reference proteome</keyword>
<feature type="domain" description="Acyl-CoA dehydrogenase/oxidase N-terminal" evidence="7">
    <location>
        <begin position="7"/>
        <end position="118"/>
    </location>
</feature>
<dbReference type="PANTHER" id="PTHR43884">
    <property type="entry name" value="ACYL-COA DEHYDROGENASE"/>
    <property type="match status" value="1"/>
</dbReference>
<evidence type="ECO:0000256" key="1">
    <source>
        <dbReference type="ARBA" id="ARBA00001974"/>
    </source>
</evidence>
<evidence type="ECO:0000259" key="7">
    <source>
        <dbReference type="Pfam" id="PF02771"/>
    </source>
</evidence>
<name>A0A1I6M1F8_9SPHN</name>
<dbReference type="InterPro" id="IPR037069">
    <property type="entry name" value="AcylCoA_DH/ox_N_sf"/>
</dbReference>
<dbReference type="AlphaFoldDB" id="A0A1I6M1F8"/>
<comment type="cofactor">
    <cofactor evidence="1">
        <name>FAD</name>
        <dbReference type="ChEBI" id="CHEBI:57692"/>
    </cofactor>
</comment>
<evidence type="ECO:0000313" key="8">
    <source>
        <dbReference type="EMBL" id="SFS09540.1"/>
    </source>
</evidence>
<dbReference type="OrthoDB" id="7328575at2"/>
<evidence type="ECO:0000256" key="5">
    <source>
        <dbReference type="ARBA" id="ARBA00023002"/>
    </source>
</evidence>
<dbReference type="GO" id="GO:0050660">
    <property type="term" value="F:flavin adenine dinucleotide binding"/>
    <property type="evidence" value="ECO:0007669"/>
    <property type="project" value="InterPro"/>
</dbReference>
<dbReference type="RefSeq" id="WP_093316170.1">
    <property type="nucleotide sequence ID" value="NZ_FOZG01000003.1"/>
</dbReference>
<evidence type="ECO:0000313" key="9">
    <source>
        <dbReference type="Proteomes" id="UP000198824"/>
    </source>
</evidence>
<keyword evidence="4" id="KW-0274">FAD</keyword>
<dbReference type="STRING" id="1166337.SAMN05192580_3292"/>
<protein>
    <submittedName>
        <fullName evidence="8">Acyl-CoA dehydrogenase</fullName>
    </submittedName>
</protein>
<dbReference type="Pfam" id="PF02771">
    <property type="entry name" value="Acyl-CoA_dh_N"/>
    <property type="match status" value="1"/>
</dbReference>
<dbReference type="SUPFAM" id="SSF56645">
    <property type="entry name" value="Acyl-CoA dehydrogenase NM domain-like"/>
    <property type="match status" value="1"/>
</dbReference>
<evidence type="ECO:0000256" key="4">
    <source>
        <dbReference type="ARBA" id="ARBA00022827"/>
    </source>
</evidence>
<organism evidence="8 9">
    <name type="scientific">Sphingomonas jatrophae</name>
    <dbReference type="NCBI Taxonomy" id="1166337"/>
    <lineage>
        <taxon>Bacteria</taxon>
        <taxon>Pseudomonadati</taxon>
        <taxon>Pseudomonadota</taxon>
        <taxon>Alphaproteobacteria</taxon>
        <taxon>Sphingomonadales</taxon>
        <taxon>Sphingomonadaceae</taxon>
        <taxon>Sphingomonas</taxon>
    </lineage>
</organism>
<proteinExistence type="inferred from homology"/>
<dbReference type="InterPro" id="IPR036250">
    <property type="entry name" value="AcylCo_DH-like_C"/>
</dbReference>
<dbReference type="Proteomes" id="UP000198824">
    <property type="component" value="Unassembled WGS sequence"/>
</dbReference>
<dbReference type="SUPFAM" id="SSF47203">
    <property type="entry name" value="Acyl-CoA dehydrogenase C-terminal domain-like"/>
    <property type="match status" value="1"/>
</dbReference>
<keyword evidence="3" id="KW-0285">Flavoprotein</keyword>
<gene>
    <name evidence="8" type="ORF">SAMN05192580_3292</name>
</gene>
<dbReference type="InterPro" id="IPR009100">
    <property type="entry name" value="AcylCoA_DH/oxidase_NM_dom_sf"/>
</dbReference>
<dbReference type="Gene3D" id="2.40.110.10">
    <property type="entry name" value="Butyryl-CoA Dehydrogenase, subunit A, domain 2"/>
    <property type="match status" value="1"/>
</dbReference>
<dbReference type="InterPro" id="IPR013786">
    <property type="entry name" value="AcylCoA_DH/ox_N"/>
</dbReference>
<reference evidence="8 9" key="1">
    <citation type="submission" date="2016-10" db="EMBL/GenBank/DDBJ databases">
        <authorList>
            <person name="de Groot N.N."/>
        </authorList>
    </citation>
    <scope>NUCLEOTIDE SEQUENCE [LARGE SCALE GENOMIC DNA]</scope>
    <source>
        <strain evidence="8 9">S5-249</strain>
    </source>
</reference>
<dbReference type="Gene3D" id="1.10.540.10">
    <property type="entry name" value="Acyl-CoA dehydrogenase/oxidase, N-terminal domain"/>
    <property type="match status" value="1"/>
</dbReference>
<sequence length="363" mass="39315">MNFDLDEQQTMLRDLVARFASDRSGAERRTADRRDPAGFARDNWTMLAELGLLALPFAEENDGLGGGAVEIATVAEQLGRGLCIEPWLSDLMLAGRLLEQAGSDAQRDAWIGRIIAGEARLALAHAEPRSRYNPASVACETRVGLLHGTKTFVLAGASVDAYLVSAREGGSAGEIVLWLVRADAAGLERRDYRLTDGSVACELYMHGAEAERLPGDALAALETVFDEARIASCAEMVGIMELLLATTLDHVRTRRQFGQPIGGFQAIQHRMAQLYVRMEQSRSHLYRAMLAPADPMRRAAVAGAKAFISENALKLGEECIQFHGGMGVSDELAIGHGHKRILLLANLFGDPQSELSGYSQLVA</sequence>
<comment type="similarity">
    <text evidence="2">Belongs to the acyl-CoA dehydrogenase family.</text>
</comment>
<dbReference type="InterPro" id="IPR046373">
    <property type="entry name" value="Acyl-CoA_Oxase/DH_mid-dom_sf"/>
</dbReference>
<evidence type="ECO:0000256" key="2">
    <source>
        <dbReference type="ARBA" id="ARBA00009347"/>
    </source>
</evidence>
<evidence type="ECO:0000256" key="3">
    <source>
        <dbReference type="ARBA" id="ARBA00022630"/>
    </source>
</evidence>
<accession>A0A1I6M1F8</accession>
<keyword evidence="5" id="KW-0560">Oxidoreductase</keyword>
<dbReference type="GO" id="GO:0003995">
    <property type="term" value="F:acyl-CoA dehydrogenase activity"/>
    <property type="evidence" value="ECO:0007669"/>
    <property type="project" value="TreeGrafter"/>
</dbReference>
<evidence type="ECO:0000259" key="6">
    <source>
        <dbReference type="Pfam" id="PF00441"/>
    </source>
</evidence>
<dbReference type="EMBL" id="FOZG01000003">
    <property type="protein sequence ID" value="SFS09540.1"/>
    <property type="molecule type" value="Genomic_DNA"/>
</dbReference>
<dbReference type="Gene3D" id="1.20.140.10">
    <property type="entry name" value="Butyryl-CoA Dehydrogenase, subunit A, domain 3"/>
    <property type="match status" value="1"/>
</dbReference>
<dbReference type="InterPro" id="IPR009075">
    <property type="entry name" value="AcylCo_DH/oxidase_C"/>
</dbReference>
<dbReference type="Pfam" id="PF00441">
    <property type="entry name" value="Acyl-CoA_dh_1"/>
    <property type="match status" value="1"/>
</dbReference>